<sequence length="374" mass="42696">MLDNLSLAYLLLELKPILVNGFINKVSEIKNGFIKVKIHTKNGTKDLILAPNELFISQYSLQARHGKSGLANALRKELYNKRIVDIYQNELDRVVVIKFLEHSIVLELIGEGNKIFLDSEGIILSCQRNEKWADRTTKKGEKYIFPKPKGTNPTKLTLADLKEAFSVSEKDSIRALMSLVNMAPLIAEEVFYQLKLDKKSRANTLKDVEIKKIVSKVKEFYTPKLSNLAPVSFNEQPYPFTLAAFQKTPVEKIDSISSFIDEKISNSLTKSEVEKEAAVKEKAVSKLEFHRNQQTLAKTKFKNQIDQGKMKAELIYQHYNELEELRNAILKAMKSGLKEKEIMYKFNSAVQKGNKTAKLVTQIDFSKKKFTVEL</sequence>
<dbReference type="EMBL" id="NZBD01000013">
    <property type="protein sequence ID" value="MAG18230.1"/>
    <property type="molecule type" value="Genomic_DNA"/>
</dbReference>
<proteinExistence type="predicted"/>
<evidence type="ECO:0008006" key="3">
    <source>
        <dbReference type="Google" id="ProtNLM"/>
    </source>
</evidence>
<dbReference type="PANTHER" id="PTHR15239:SF6">
    <property type="entry name" value="RIBOSOME QUALITY CONTROL COMPLEX SUBUNIT NEMF"/>
    <property type="match status" value="1"/>
</dbReference>
<accession>A0A2D6LPX2</accession>
<reference evidence="2" key="1">
    <citation type="submission" date="2017-09" db="EMBL/GenBank/DDBJ databases">
        <title>The Reconstruction of 2,631 Draft Metagenome-Assembled Genomes from the Global Oceans.</title>
        <authorList>
            <person name="Tully B.J."/>
            <person name="Graham E.D."/>
            <person name="Heidelberg J.F."/>
        </authorList>
    </citation>
    <scope>NUCLEOTIDE SEQUENCE [LARGE SCALE GENOMIC DNA]</scope>
</reference>
<evidence type="ECO:0000313" key="1">
    <source>
        <dbReference type="EMBL" id="MAG18230.1"/>
    </source>
</evidence>
<dbReference type="InterPro" id="IPR051608">
    <property type="entry name" value="RQC_Subunit_NEMF"/>
</dbReference>
<dbReference type="PANTHER" id="PTHR15239">
    <property type="entry name" value="NUCLEAR EXPORT MEDIATOR FACTOR NEMF"/>
    <property type="match status" value="1"/>
</dbReference>
<gene>
    <name evidence="1" type="ORF">CL944_02015</name>
</gene>
<dbReference type="GO" id="GO:1990112">
    <property type="term" value="C:RQC complex"/>
    <property type="evidence" value="ECO:0007669"/>
    <property type="project" value="TreeGrafter"/>
</dbReference>
<dbReference type="Gene3D" id="2.30.310.10">
    <property type="entry name" value="ibrinogen binding protein from staphylococcus aureus domain"/>
    <property type="match status" value="1"/>
</dbReference>
<protein>
    <recommendedName>
        <fullName evidence="3">Fibronectin-binding domain-containing protein</fullName>
    </recommendedName>
</protein>
<dbReference type="GO" id="GO:0043023">
    <property type="term" value="F:ribosomal large subunit binding"/>
    <property type="evidence" value="ECO:0007669"/>
    <property type="project" value="TreeGrafter"/>
</dbReference>
<organism evidence="1 2">
    <name type="scientific">Candidatus Iainarchaeum sp</name>
    <dbReference type="NCBI Taxonomy" id="3101447"/>
    <lineage>
        <taxon>Archaea</taxon>
        <taxon>Candidatus Iainarchaeota</taxon>
        <taxon>Candidatus Iainarchaeia</taxon>
        <taxon>Candidatus Iainarchaeales</taxon>
        <taxon>Candidatus Iainarchaeaceae</taxon>
        <taxon>Candidatus Iainarchaeum</taxon>
    </lineage>
</organism>
<dbReference type="GO" id="GO:0072344">
    <property type="term" value="P:rescue of stalled ribosome"/>
    <property type="evidence" value="ECO:0007669"/>
    <property type="project" value="TreeGrafter"/>
</dbReference>
<comment type="caution">
    <text evidence="1">The sequence shown here is derived from an EMBL/GenBank/DDBJ whole genome shotgun (WGS) entry which is preliminary data.</text>
</comment>
<dbReference type="GO" id="GO:0000049">
    <property type="term" value="F:tRNA binding"/>
    <property type="evidence" value="ECO:0007669"/>
    <property type="project" value="TreeGrafter"/>
</dbReference>
<evidence type="ECO:0000313" key="2">
    <source>
        <dbReference type="Proteomes" id="UP000226712"/>
    </source>
</evidence>
<dbReference type="Pfam" id="PF05833">
    <property type="entry name" value="NFACT_N"/>
    <property type="match status" value="1"/>
</dbReference>
<name>A0A2D6LPX2_9ARCH</name>
<dbReference type="AlphaFoldDB" id="A0A2D6LPX2"/>
<dbReference type="Proteomes" id="UP000226712">
    <property type="component" value="Unassembled WGS sequence"/>
</dbReference>